<evidence type="ECO:0000313" key="3">
    <source>
        <dbReference type="EMBL" id="OLQ08663.1"/>
    </source>
</evidence>
<sequence length="3978" mass="444189">MGSDPKTGRKLKSPRADKKEDEEPARPLVCSMGHRANKKEYAEPGGPLVYRCSSRTPSPSGLPCASRSSRRRHGRWQQAAADRLPKATTPQHQWLARRVERKQDNMQQRKQRNWLSRATRLLELMDIQRLSAAQQTERITLLRRLGFPSASSPAVSADDLQRQILERQQQLQGQESEEELLTTWRRLRGDVSVGEAWHHPGCFDVLQGTGKGMDGVAHPPWRRQRRRDDGEGAAVEQRTEEQARLGLQVATKGKGAAPKGKGQKAAKNADTEGSAGLAVRPDASGKGEKAGGKGKGNGSRHAIVPPPTARAHRWQRDGWQEVKWKLRPGDLNFNKVITTIEALEVELDKGEPVLVYTDDPQCLEDFGDLMRGGCHPSSLLVFDGQACTPLDALQRDFPVDHKSLPGILRGGLKLRRCWVVAWTKGKPVVGDLPLDLEVDFIAAKAPKKSNVYEDSVVVRAVCAQRFSDTDRWKKIVHKPGAAIRDWMARAGVPPADLLDCWGWEKTGDDSQSPQPGGIVKGLLRLSPTAARSLLAAGGRLLGGTAFFCQPLRWSDLTLNQPALLWEQQLPDELHCLYLRRVVAGAGEMGLHYDGKRLAVRIDPKDSRNVARRGLWHLRQVPLGWHVLELEEVLKDVGFEQVEVQARYRERQSARWTFLALRTDRRDYVPIKLEDDEQKCDYCAQVFRAPTGDALAKRRYNHYANWHPDQMRRFGRCALKEVAMKILPKTSPADWRCPCCRMAVPKGELQKATKTSWERSRDAHRCFAHPAIDRAEYAKLCRKTGVRTTVNVMRQRARVLNQAQARRQVGGSASSAQGLSGFVCFTWPRLRRGKKNVKASLGLHNAWRCRSCPAVFAGPKEAKRHRCGQKARLKGNKGRLQQLRKLQRRAPKLDHGVEASLLDRTFAMALRMLSGGGAAKVNMLTDLLDDPEFPAGVLAVQELNLDVLSAASFVKVFKGALDAVEKLRSSGALWVLLGDYNLEPAEEPMATQLANGFAMSWDGGFETAEPLPARWVFSDHAQVAYDVDLEDPAGYCGPSFVELRSDKVSDEAWARRWDDVAFQRALEAKDVDGAWTLLSDTAEDLLRDPSSAMRCRRSSLWRPRARAHPRSKAGRTKEPLVLVALRRLARRLRQLAREPGNSRLRDKAARQLSGLETSCEWLSEVPFFGMELWADFVEEHIHKMETEQKAASLRSWRSRLEQSEGKAVAWIRRRELLKVELAWPVMPATEVHRCKAIHPTRVLQAAEDDWMKLWGRAGTTGLVPPLLRDLPSLAEFEWRPVFTADALLRAAKDMAKKAMASLWTCVVASGTTPTLWRLVVQQLHDWVDTWASHRVLGGVHGRGVRDCYLRVLDSLDSDQLYVQEDLTKFFDGIRHEDLQSSLAKLGAPRALCSLVRSFYVEQERVFTHQGRCGSKWHRVLCGVPQGCPLSPMLAGVVMALWAHVVEGPSGGSVQACSFVDDRLFWASEVSSLEAAKWRSSRFDAAYGFRCDVSKSKFVHRSAAPEVRALAASMGYEEDFNLLKARRRLRLIAVAAYGLAFKRRLVGMLVIPMLTWAGGFASISNDTLEALVMDFRWLLHKDMAADTPPVLCYEIADWEAHPGFARDLSALRCAIRLHSKVPVWIEDASLRLAGRRWPSLLPLTVSTLEQLGWGCDDRGSFVCRRDSFGQVRSFEVGVGSVAVLVEWLRDVYRRRGLEQCRRVTRSPVGLEDFFVYAGEALCSGDWLLGLAQAEALCTVDSEERLLAHEVPEIPLAPVALDYDDIVDCLAEALDQRLGNGAPVYVATDGSLVDMVAAWGVALDGEASYALNLSGEDQSAYRAEVEGLLVVARALNRCRCHGRVHILADCQSALTTVAGGGSNLLLSRRACAAFDALQGKIEVCKWWVPSHGKPADSKWRCPPCGEMVSRALNAHADRAARRCAGRVSAGSDRQRCARAREAAFDWEKQAHQAFRLVAQRAGKGKGKGTVGVAHPPWRRRGADPEPHDGAGHEAETSFGDKWRRQRRRDDGEGAAGVEQRASPKGKGKKAAAEGQARLGLQAVPKGKGRNADTEGSAGLTARPAAPGRGEKASGKGKGNGSRDEEVKWKLRPGDLNFNKVITTTEALEVELDKGEPVLVYTDDPQCLEACAPLDALQRDFPVDHKSLPGILRGGLKLRRSSILYLLVGGGQRIRCLRVIPCYKQQQQEPLPQRPQCVSPPHVSCDNVRLSWLGGKGSAATRRKRREREQAAQPGTLPTPAPAPPLNTRPGQDGGTPPLSLLDAVEAIVRTTRLGALSETNFQGALLGLLSSRGVQTTPQRQQPPPSRVLAPTPTQQATTSASAQQQPSQHPRRDQDDGWQQVASRKATRQAQPKQPEQSNLRQVYASLLRTVQVKEQSVQSIQQVISSEWTKPPTFMTFDETLKAIEDNSNPKGDIVEVTWEQYDKFADYAKAFGTSLAITMLWQGHKQANNDKQTSAWIRARSSSTGQFRPVQVTREQVSNTCGPMPRPPKKVAVSSTKDGDNGDCKIFLRVTAPECYRKIFSDSGKNDTPANIIDVIKRWEIADLSLGQLTHGTWKRQWGTKGYETVGHLLLPPKVADLLLAKSGQRGVFCTRTRAGDTSYKQAPVHWITRQSNEEDEDYFRRVSEKSGPVRYRTGGSNDLGVDADSKDDASKAIKQHWRLQGAPSHWDDVDLNDFLEKQGWKDIKLHKRSRGRRPGSTATWFLQALPPGEDDMEIYEDSNGEFTIMVTTTSAPRRPPLWSEPLRPPRSQWGPYNASNADTEEEKPPPGKKPRSDNDDRGNKRDCSVTAEVSQPTAAPTQLDSPPENKRKEPESSEPQGSSDVNKRLPQQPSTIDEATQLGWTEFDAGGDGDCFFKAFVHTDARVRKLPTDTKSTEREACKLRVAAVAHMKDPKHYNRFKSFYQKEDVAALYQEVNQPAPKDVDDFLKLCAGKGGKGFWANQLVIQAVSERTGVPIVIWNASSKKVDSDFYKLSKEEQQRQGRPRTQRVWHRGVVAPRFQDDFAVSKVNYSGDPFTAKMGNEDAYTTTHSHSKTNRWGLATPATYNHRSGSKSKRQLDLVGSYSRGVKRSRAEADSNSTCRASSSASNRSHKPTSSTSSRVLKPEDPEVWTCKYCHVRLTAKTSKQMSWTRTNHLANRHPERKRNKSDTRRKFVTILVPSHKIPWSQRSWTCPVCDKGPPHCETRHQKECSAKAHYKQAHPRRKITRIFAIKQYCKHYQANKAAQPNYVACKKALSDKLKANADKRRKEQPAVQSSPANLGKLLEIWGVTLQQAKVKFDKLVQQNIHPHPGPSPGSSRSNMQLVSLNVGGAPKAWTAVDVFSQAFEGCIGRQTQILALQETAFKPSEHAAFKRALHKHGYRTYYTPGKPTPDRWGNLAPRHGVLLAVSAELPQRLLFETPPDQVEDGQLQMVQVSNWTIVNGYFPPRSEAQQQQMATKLLHSLKMNNVGAGGRPWLFVGDVNSHLGESPYELAAEALQASPLTGLQGLSTRWDGTRTIDHFYSNASSLLSNVKALQYKISDHKPLHVQISAPWQEEELRGVLRQRPSWSKPEDVEEKTWEATLAAKWSASHHVAKLRARLGTDIDVEAEWELFNTALNNMFDEALQHCCKTPAQQPKRRQRKRQCPGKGKPAEVVMVPKRLNPDPGNFKPLRVQISAPLQEEELRGVLRQRQSWSKPEDAEEKTWEATLAAKWSASHHVAKLRARLGTDIDVEAEWELFNTALNNMFDEALQHCCKTPAQQPKRRQRKRQSLAKADQLSSSWAWLKQQQNGLTPVINDQGEQRFTRDEGVQAIKAHWQRVWVKAKTQSPATREQEMKLLTEALAGKQQPPQHSRPSAEECYLTAQKASGAAGPDAWAAAEVRAIPREAIFLFWELTARWEQSNRAPEALKEIRQTSLVKPGKIVKEQLSSEHTRPISVYSLFWRVYSSTWVKSDLVRNWRDKVLTHEAGGGKGQAGCEQLAAQALDSLMLFIFTDSLAP</sequence>
<feature type="compositionally biased region" description="Polar residues" evidence="1">
    <location>
        <begin position="2346"/>
        <end position="2358"/>
    </location>
</feature>
<dbReference type="SUPFAM" id="SSF56672">
    <property type="entry name" value="DNA/RNA polymerases"/>
    <property type="match status" value="1"/>
</dbReference>
<dbReference type="InterPro" id="IPR043502">
    <property type="entry name" value="DNA/RNA_pol_sf"/>
</dbReference>
<dbReference type="InterPro" id="IPR012337">
    <property type="entry name" value="RNaseH-like_sf"/>
</dbReference>
<organism evidence="3 4">
    <name type="scientific">Symbiodinium microadriaticum</name>
    <name type="common">Dinoflagellate</name>
    <name type="synonym">Zooxanthella microadriatica</name>
    <dbReference type="NCBI Taxonomy" id="2951"/>
    <lineage>
        <taxon>Eukaryota</taxon>
        <taxon>Sar</taxon>
        <taxon>Alveolata</taxon>
        <taxon>Dinophyceae</taxon>
        <taxon>Suessiales</taxon>
        <taxon>Symbiodiniaceae</taxon>
        <taxon>Symbiodinium</taxon>
    </lineage>
</organism>
<dbReference type="Gene3D" id="3.90.70.80">
    <property type="match status" value="1"/>
</dbReference>
<dbReference type="Gene3D" id="3.30.420.10">
    <property type="entry name" value="Ribonuclease H-like superfamily/Ribonuclease H"/>
    <property type="match status" value="1"/>
</dbReference>
<dbReference type="InterPro" id="IPR000477">
    <property type="entry name" value="RT_dom"/>
</dbReference>
<feature type="compositionally biased region" description="Pro residues" evidence="1">
    <location>
        <begin position="2233"/>
        <end position="2243"/>
    </location>
</feature>
<dbReference type="Proteomes" id="UP000186817">
    <property type="component" value="Unassembled WGS sequence"/>
</dbReference>
<feature type="region of interest" description="Disordered" evidence="1">
    <location>
        <begin position="2291"/>
        <end position="2358"/>
    </location>
</feature>
<feature type="region of interest" description="Disordered" evidence="1">
    <location>
        <begin position="1"/>
        <end position="89"/>
    </location>
</feature>
<feature type="region of interest" description="Disordered" evidence="1">
    <location>
        <begin position="1956"/>
        <end position="2083"/>
    </location>
</feature>
<dbReference type="SUPFAM" id="SSF54001">
    <property type="entry name" value="Cysteine proteinases"/>
    <property type="match status" value="1"/>
</dbReference>
<dbReference type="Gene3D" id="3.60.10.10">
    <property type="entry name" value="Endonuclease/exonuclease/phosphatase"/>
    <property type="match status" value="1"/>
</dbReference>
<dbReference type="InterPro" id="IPR038765">
    <property type="entry name" value="Papain-like_cys_pep_sf"/>
</dbReference>
<name>A0A1Q9EMJ0_SYMMI</name>
<accession>A0A1Q9EMJ0</accession>
<protein>
    <recommendedName>
        <fullName evidence="2">Reverse transcriptase domain-containing protein</fullName>
    </recommendedName>
</protein>
<feature type="compositionally biased region" description="Low complexity" evidence="1">
    <location>
        <begin position="3075"/>
        <end position="3087"/>
    </location>
</feature>
<feature type="compositionally biased region" description="Low complexity" evidence="1">
    <location>
        <begin position="250"/>
        <end position="268"/>
    </location>
</feature>
<reference evidence="3 4" key="1">
    <citation type="submission" date="2016-02" db="EMBL/GenBank/DDBJ databases">
        <title>Genome analysis of coral dinoflagellate symbionts highlights evolutionary adaptations to a symbiotic lifestyle.</title>
        <authorList>
            <person name="Aranda M."/>
            <person name="Li Y."/>
            <person name="Liew Y.J."/>
            <person name="Baumgarten S."/>
            <person name="Simakov O."/>
            <person name="Wilson M."/>
            <person name="Piel J."/>
            <person name="Ashoor H."/>
            <person name="Bougouffa S."/>
            <person name="Bajic V.B."/>
            <person name="Ryu T."/>
            <person name="Ravasi T."/>
            <person name="Bayer T."/>
            <person name="Micklem G."/>
            <person name="Kim H."/>
            <person name="Bhak J."/>
            <person name="Lajeunesse T.C."/>
            <person name="Voolstra C.R."/>
        </authorList>
    </citation>
    <scope>NUCLEOTIDE SEQUENCE [LARGE SCALE GENOMIC DNA]</scope>
    <source>
        <strain evidence="3 4">CCMP2467</strain>
    </source>
</reference>
<dbReference type="EMBL" id="LSRX01000112">
    <property type="protein sequence ID" value="OLQ08663.1"/>
    <property type="molecule type" value="Genomic_DNA"/>
</dbReference>
<feature type="compositionally biased region" description="Basic residues" evidence="1">
    <location>
        <begin position="3615"/>
        <end position="3624"/>
    </location>
</feature>
<evidence type="ECO:0000256" key="1">
    <source>
        <dbReference type="SAM" id="MobiDB-lite"/>
    </source>
</evidence>
<feature type="region of interest" description="Disordered" evidence="1">
    <location>
        <begin position="2728"/>
        <end position="2830"/>
    </location>
</feature>
<dbReference type="SUPFAM" id="SSF56219">
    <property type="entry name" value="DNase I-like"/>
    <property type="match status" value="1"/>
</dbReference>
<feature type="compositionally biased region" description="Polar residues" evidence="1">
    <location>
        <begin position="2814"/>
        <end position="2830"/>
    </location>
</feature>
<feature type="region of interest" description="Disordered" evidence="1">
    <location>
        <begin position="2212"/>
        <end position="2255"/>
    </location>
</feature>
<feature type="region of interest" description="Disordered" evidence="1">
    <location>
        <begin position="3611"/>
        <end position="3631"/>
    </location>
</feature>
<feature type="compositionally biased region" description="Basic and acidic residues" evidence="1">
    <location>
        <begin position="14"/>
        <end position="25"/>
    </location>
</feature>
<feature type="compositionally biased region" description="Basic and acidic residues" evidence="1">
    <location>
        <begin position="2763"/>
        <end position="2784"/>
    </location>
</feature>
<dbReference type="InterPro" id="IPR036397">
    <property type="entry name" value="RNaseH_sf"/>
</dbReference>
<evidence type="ECO:0000259" key="2">
    <source>
        <dbReference type="PROSITE" id="PS50878"/>
    </source>
</evidence>
<dbReference type="InterPro" id="IPR036691">
    <property type="entry name" value="Endo/exonu/phosph_ase_sf"/>
</dbReference>
<dbReference type="Pfam" id="PF00078">
    <property type="entry name" value="RVT_1"/>
    <property type="match status" value="1"/>
</dbReference>
<keyword evidence="4" id="KW-1185">Reference proteome</keyword>
<evidence type="ECO:0000313" key="4">
    <source>
        <dbReference type="Proteomes" id="UP000186817"/>
    </source>
</evidence>
<dbReference type="CDD" id="cd22744">
    <property type="entry name" value="OTU"/>
    <property type="match status" value="1"/>
</dbReference>
<dbReference type="GO" id="GO:0003676">
    <property type="term" value="F:nucleic acid binding"/>
    <property type="evidence" value="ECO:0007669"/>
    <property type="project" value="InterPro"/>
</dbReference>
<feature type="region of interest" description="Disordered" evidence="1">
    <location>
        <begin position="3044"/>
        <end position="3101"/>
    </location>
</feature>
<feature type="region of interest" description="Disordered" evidence="1">
    <location>
        <begin position="210"/>
        <end position="315"/>
    </location>
</feature>
<feature type="compositionally biased region" description="Low complexity" evidence="1">
    <location>
        <begin position="2307"/>
        <end position="2326"/>
    </location>
</feature>
<gene>
    <name evidence="3" type="ORF">AK812_SmicGene7784</name>
</gene>
<feature type="region of interest" description="Disordered" evidence="1">
    <location>
        <begin position="2477"/>
        <end position="2496"/>
    </location>
</feature>
<proteinExistence type="predicted"/>
<feature type="compositionally biased region" description="Basic and acidic residues" evidence="1">
    <location>
        <begin position="1977"/>
        <end position="2008"/>
    </location>
</feature>
<feature type="domain" description="Reverse transcriptase" evidence="2">
    <location>
        <begin position="1250"/>
        <end position="1516"/>
    </location>
</feature>
<dbReference type="PROSITE" id="PS50878">
    <property type="entry name" value="RT_POL"/>
    <property type="match status" value="1"/>
</dbReference>
<comment type="caution">
    <text evidence="3">The sequence shown here is derived from an EMBL/GenBank/DDBJ whole genome shotgun (WGS) entry which is preliminary data.</text>
</comment>
<dbReference type="OrthoDB" id="417339at2759"/>
<dbReference type="SUPFAM" id="SSF53098">
    <property type="entry name" value="Ribonuclease H-like"/>
    <property type="match status" value="1"/>
</dbReference>
<feature type="compositionally biased region" description="Polar residues" evidence="1">
    <location>
        <begin position="2788"/>
        <end position="2801"/>
    </location>
</feature>